<dbReference type="GeneID" id="28761090"/>
<keyword evidence="3" id="KW-1185">Reference proteome</keyword>
<reference evidence="2 3" key="1">
    <citation type="submission" date="2016-05" db="EMBL/GenBank/DDBJ databases">
        <title>Comparative analysis of secretome profiles of manganese(II)-oxidizing ascomycete fungi.</title>
        <authorList>
            <consortium name="DOE Joint Genome Institute"/>
            <person name="Zeiner C.A."/>
            <person name="Purvine S.O."/>
            <person name="Zink E.M."/>
            <person name="Wu S."/>
            <person name="Pasa-Tolic L."/>
            <person name="Chaput D.L."/>
            <person name="Haridas S."/>
            <person name="Grigoriev I.V."/>
            <person name="Santelli C.M."/>
            <person name="Hansel C.M."/>
        </authorList>
    </citation>
    <scope>NUCLEOTIDE SEQUENCE [LARGE SCALE GENOMIC DNA]</scope>
    <source>
        <strain evidence="2 3">AP3s5-JAC2a</strain>
    </source>
</reference>
<dbReference type="InParanoid" id="A0A177CQP2"/>
<organism evidence="2 3">
    <name type="scientific">Paraphaeosphaeria sporulosa</name>
    <dbReference type="NCBI Taxonomy" id="1460663"/>
    <lineage>
        <taxon>Eukaryota</taxon>
        <taxon>Fungi</taxon>
        <taxon>Dikarya</taxon>
        <taxon>Ascomycota</taxon>
        <taxon>Pezizomycotina</taxon>
        <taxon>Dothideomycetes</taxon>
        <taxon>Pleosporomycetidae</taxon>
        <taxon>Pleosporales</taxon>
        <taxon>Massarineae</taxon>
        <taxon>Didymosphaeriaceae</taxon>
        <taxon>Paraphaeosphaeria</taxon>
    </lineage>
</organism>
<sequence>MLAGSPDFPDPETVTSRIAPAEGAENDLPYGQAVWTALPRHVPSTCALDSAILNLINIRRSHEATGGNIQEFQKAIFPSVQSLLNPPGDAVKAPLANSIVRDIVSALAVRTIPEQVAILYIMGVSIRWQISPTQYNYDAMPEWLRPTPSQIFNRHAAWLDTLAWPSARERLCRADKWEGKDVLVRRICEKTFSVNWPYEAADIFLHDKTEPSLNPVFEQHIRNGKNWTLGREIKDILI</sequence>
<dbReference type="STRING" id="1460663.A0A177CQP2"/>
<dbReference type="EMBL" id="KV441549">
    <property type="protein sequence ID" value="OAG09825.1"/>
    <property type="molecule type" value="Genomic_DNA"/>
</dbReference>
<proteinExistence type="predicted"/>
<dbReference type="Pfam" id="PF11905">
    <property type="entry name" value="DUF3425"/>
    <property type="match status" value="1"/>
</dbReference>
<dbReference type="AlphaFoldDB" id="A0A177CQP2"/>
<evidence type="ECO:0000313" key="3">
    <source>
        <dbReference type="Proteomes" id="UP000077069"/>
    </source>
</evidence>
<evidence type="ECO:0000256" key="1">
    <source>
        <dbReference type="SAM" id="MobiDB-lite"/>
    </source>
</evidence>
<dbReference type="RefSeq" id="XP_018040190.1">
    <property type="nucleotide sequence ID" value="XM_018177604.1"/>
</dbReference>
<feature type="region of interest" description="Disordered" evidence="1">
    <location>
        <begin position="1"/>
        <end position="22"/>
    </location>
</feature>
<dbReference type="PANTHER" id="PTHR37012:SF2">
    <property type="entry name" value="BZIP DOMAIN-CONTAINING PROTEIN-RELATED"/>
    <property type="match status" value="1"/>
</dbReference>
<evidence type="ECO:0000313" key="2">
    <source>
        <dbReference type="EMBL" id="OAG09825.1"/>
    </source>
</evidence>
<name>A0A177CQP2_9PLEO</name>
<dbReference type="OrthoDB" id="3769501at2759"/>
<dbReference type="InterPro" id="IPR021833">
    <property type="entry name" value="DUF3425"/>
</dbReference>
<gene>
    <name evidence="2" type="ORF">CC84DRAFT_1160882</name>
</gene>
<dbReference type="Proteomes" id="UP000077069">
    <property type="component" value="Unassembled WGS sequence"/>
</dbReference>
<dbReference type="PANTHER" id="PTHR37012">
    <property type="entry name" value="B-ZIP TRANSCRIPTION FACTOR (EUROFUNG)-RELATED"/>
    <property type="match status" value="1"/>
</dbReference>
<accession>A0A177CQP2</accession>
<protein>
    <submittedName>
        <fullName evidence="2">Uncharacterized protein</fullName>
    </submittedName>
</protein>